<dbReference type="PANTHER" id="PTHR46331:SF2">
    <property type="entry name" value="VALACYCLOVIR HYDROLASE"/>
    <property type="match status" value="1"/>
</dbReference>
<dbReference type="Pfam" id="PF12146">
    <property type="entry name" value="Hydrolase_4"/>
    <property type="match status" value="1"/>
</dbReference>
<dbReference type="EMBL" id="KB741213">
    <property type="protein sequence ID" value="ENN72646.1"/>
    <property type="molecule type" value="Genomic_DNA"/>
</dbReference>
<dbReference type="OMA" id="RFPQLWA"/>
<dbReference type="AlphaFoldDB" id="N6TW87"/>
<protein>
    <submittedName>
        <fullName evidence="1">Uncharacterized protein</fullName>
    </submittedName>
</protein>
<sequence length="302" mass="34053">MNTINSIRAAIYRTSQIKYIMPTCKFSTELKTDVQGQTINYLKVGHGPKNIFCFPGALGTIWSDFKPQIEGLSPSQFTIIAWDPPGYGASRPPNKSFNRRFYENDAETAHALLQQLGISKYSLLGWSDGGISSIILAAKHADNVEKLMIWGANAYILPEDLEAFESRNRAEIVQIPVNIMYCVSEIRDVSKWSSRMADPLIKLYTKDGLQEMWGSWCDTMVEIFKNGGDICKSSLADIQCPTLILHGHKDPLVAQEHPMHLLENIRNARLHVYPEGKHNIHLKYAEDFNAIVSKFIMSDSCL</sequence>
<dbReference type="PANTHER" id="PTHR46331">
    <property type="entry name" value="VALACYCLOVIR HYDROLASE"/>
    <property type="match status" value="1"/>
</dbReference>
<reference evidence="1" key="1">
    <citation type="journal article" date="2013" name="Genome Biol.">
        <title>Draft genome of the mountain pine beetle, Dendroctonus ponderosae Hopkins, a major forest pest.</title>
        <authorList>
            <person name="Keeling C.I."/>
            <person name="Yuen M.M."/>
            <person name="Liao N.Y."/>
            <person name="Docking T.R."/>
            <person name="Chan S.K."/>
            <person name="Taylor G.A."/>
            <person name="Palmquist D.L."/>
            <person name="Jackman S.D."/>
            <person name="Nguyen A."/>
            <person name="Li M."/>
            <person name="Henderson H."/>
            <person name="Janes J.K."/>
            <person name="Zhao Y."/>
            <person name="Pandoh P."/>
            <person name="Moore R."/>
            <person name="Sperling F.A."/>
            <person name="Huber D.P."/>
            <person name="Birol I."/>
            <person name="Jones S.J."/>
            <person name="Bohlmann J."/>
        </authorList>
    </citation>
    <scope>NUCLEOTIDE SEQUENCE</scope>
</reference>
<accession>N6TW87</accession>
<dbReference type="InterPro" id="IPR029058">
    <property type="entry name" value="AB_hydrolase_fold"/>
</dbReference>
<gene>
    <name evidence="1" type="ORF">YQE_10744</name>
</gene>
<dbReference type="InterPro" id="IPR000073">
    <property type="entry name" value="AB_hydrolase_1"/>
</dbReference>
<dbReference type="PRINTS" id="PR00111">
    <property type="entry name" value="ABHYDROLASE"/>
</dbReference>
<dbReference type="Gene3D" id="3.40.50.1820">
    <property type="entry name" value="alpha/beta hydrolase"/>
    <property type="match status" value="1"/>
</dbReference>
<evidence type="ECO:0000313" key="1">
    <source>
        <dbReference type="EMBL" id="ENN72646.1"/>
    </source>
</evidence>
<dbReference type="GO" id="GO:0017171">
    <property type="term" value="F:serine hydrolase activity"/>
    <property type="evidence" value="ECO:0007669"/>
    <property type="project" value="TreeGrafter"/>
</dbReference>
<name>N6TW87_DENPD</name>
<dbReference type="HOGENOM" id="CLU_020336_50_5_1"/>
<organism evidence="1">
    <name type="scientific">Dendroctonus ponderosae</name>
    <name type="common">Mountain pine beetle</name>
    <dbReference type="NCBI Taxonomy" id="77166"/>
    <lineage>
        <taxon>Eukaryota</taxon>
        <taxon>Metazoa</taxon>
        <taxon>Ecdysozoa</taxon>
        <taxon>Arthropoda</taxon>
        <taxon>Hexapoda</taxon>
        <taxon>Insecta</taxon>
        <taxon>Pterygota</taxon>
        <taxon>Neoptera</taxon>
        <taxon>Endopterygota</taxon>
        <taxon>Coleoptera</taxon>
        <taxon>Polyphaga</taxon>
        <taxon>Cucujiformia</taxon>
        <taxon>Curculionidae</taxon>
        <taxon>Scolytinae</taxon>
        <taxon>Dendroctonus</taxon>
    </lineage>
</organism>
<dbReference type="OrthoDB" id="19657at2759"/>
<feature type="non-terminal residue" evidence="1">
    <location>
        <position position="1"/>
    </location>
</feature>
<dbReference type="InterPro" id="IPR022742">
    <property type="entry name" value="Hydrolase_4"/>
</dbReference>
<dbReference type="SUPFAM" id="SSF53474">
    <property type="entry name" value="alpha/beta-Hydrolases"/>
    <property type="match status" value="1"/>
</dbReference>
<proteinExistence type="predicted"/>